<comment type="caution">
    <text evidence="1">The sequence shown here is derived from an EMBL/GenBank/DDBJ whole genome shotgun (WGS) entry which is preliminary data.</text>
</comment>
<organism evidence="1 2">
    <name type="scientific">Siccibacter turicensis</name>
    <dbReference type="NCBI Taxonomy" id="357233"/>
    <lineage>
        <taxon>Bacteria</taxon>
        <taxon>Pseudomonadati</taxon>
        <taxon>Pseudomonadota</taxon>
        <taxon>Gammaproteobacteria</taxon>
        <taxon>Enterobacterales</taxon>
        <taxon>Enterobacteriaceae</taxon>
        <taxon>Siccibacter</taxon>
    </lineage>
</organism>
<accession>A0A2P8VIG9</accession>
<name>A0A2P8VIG9_9ENTR</name>
<gene>
    <name evidence="1" type="ORF">C7G83_13895</name>
</gene>
<reference evidence="1 2" key="1">
    <citation type="submission" date="2018-03" db="EMBL/GenBank/DDBJ databases">
        <title>Draft genome sequence of the first documented clinical Siccibacter turicensis isolate in Austria.</title>
        <authorList>
            <person name="Lepuschitz S."/>
            <person name="Pekard-Amenitsch S."/>
            <person name="Haunold R."/>
            <person name="Schill S."/>
            <person name="Mach R."/>
            <person name="Allerberger F."/>
            <person name="Ruppitsch W."/>
            <person name="Forsythe S.J."/>
        </authorList>
    </citation>
    <scope>NUCLEOTIDE SEQUENCE [LARGE SCALE GENOMIC DNA]</scope>
    <source>
        <strain evidence="1 2">6100069499-17</strain>
    </source>
</reference>
<dbReference type="EMBL" id="PYEP01000005">
    <property type="protein sequence ID" value="PSN07334.1"/>
    <property type="molecule type" value="Genomic_DNA"/>
</dbReference>
<protein>
    <submittedName>
        <fullName evidence="1">Uncharacterized protein</fullName>
    </submittedName>
</protein>
<dbReference type="AlphaFoldDB" id="A0A2P8VIG9"/>
<sequence length="132" mass="14875">MYTPESIHFPYFPCFYARMTGDISSGSEGRKPRQNAPGGELYGLRFKAQGSRRIFLRSAAQNSGRDREIFQYMAGILLHRTNDRLHLSLPDPPVDKSGRICEKQKISGSLYVMIPGPDRCRTQAASEKPPVK</sequence>
<evidence type="ECO:0000313" key="2">
    <source>
        <dbReference type="Proteomes" id="UP000240212"/>
    </source>
</evidence>
<evidence type="ECO:0000313" key="1">
    <source>
        <dbReference type="EMBL" id="PSN07334.1"/>
    </source>
</evidence>
<proteinExistence type="predicted"/>
<dbReference type="Proteomes" id="UP000240212">
    <property type="component" value="Unassembled WGS sequence"/>
</dbReference>
<keyword evidence="2" id="KW-1185">Reference proteome</keyword>